<dbReference type="InterPro" id="IPR011990">
    <property type="entry name" value="TPR-like_helical_dom_sf"/>
</dbReference>
<dbReference type="STRING" id="83449.BON30_15180"/>
<keyword evidence="5" id="KW-1185">Reference proteome</keyword>
<sequence length="1330" mass="144462">METTELLMPCVPALLVRRAARHPAAPEQAESRCFPAAVLLADVSGFTPLTERLAQRGSAGAEELSRLLEQLFGPLVEVVAAHGGEILHFPGDALLASWPARQAEGALAEAVLRAAECGLALQRAMREPLMRELSLSLRVAVGAGQVQAVVVGGVSGRWQMLMRGEPFVQLREAGHAAAPGEVVVSAAAWRCAGADLVGEAAPSGGARVKSVRAPAPRALSLPALPGGADAALRPFVSRVLCATLEVGARWLAELRRATVLFLRLDGLPEEASDALLPRLSDAVRAMQEAVYGMGGSVNQLLVDDKGLVLVAAFGLPTCAHEDDAARAVKAALQAHTALRTLGSTAAIGIATGRVCCGLRGGTTRYEYALMGRTVNLAARLMQEARDGILFDEATAQAVSERLQVERLPPVRVKGVAEPVPLFRPGGSGETRAPRADPRALVGRAAERALLDEALEGFARGQGGMLVLEGEPGMGKSSLLTHVARAARARGLRVLSGVADEAENATVYYAWRAVFTAWLGLSPATPAEDRRAALRARLARDPEAEALAPLLNPVLRLDLPDTERTSHLREQTRADAKLSLMVRLLGEAGPTVLLLEDGQWLDSSSWELLRRVARDLPGWLLVLSTRPLADNPPPALEFLLRLPSTRRVELSAMTDGDILALVCARLGVTRLQEEVAAFILEKAEGHPFYSEELAYTLRDNGLLIVEHGECRLAPAAGKLDALGLPSTLEGLITSRIDRLTTVQQLTLKAASVIGRTFGSRLLGDVHPLPEERERLAAHLSRLRAQDLALPVGNTSESLYLFKHAITQEVAYNLMLFSQRRRIHEAVARWYERTHTEELPLLYPRLAHHWLRANVRSKALEALEKAGEHALATYAPSEAVGFFTKALELEAEGPERVEPSRRARWERRLGRALRWLGRPEARRHLYRALELLGHPVPEGRGALAMGTLRGAARQLMGRMGLVRPPRGDVDRETWEEAAEACSDLGLLTYYELDMPRLGYLVFQMANFADRSGVASLRARAYASLTVLMGAVPSHGAARAYSRASRALASEAKDPHALELSRQSLSLYLLEAGRFAEAEESVKESIAGFTRLGNLRQADEASLVLLNLHIVQGRLTEAAALAAAMLASARRREDTQLAAWVREDQGRVLWREGRVAEAARQWETVERELDEHAVTSLPGALALAWLRQGHPERARALAEARAEQVLRIPVTIPILDGYSGLAETFLELWLAARERNEREAPALEHLARRCCEALERGVRACAAARPAACLSRGRLLLAEGRRRAARRRFEEAARAARALGMPWEAAAAHRLLAGLGEADRDWHLAESQRLMPG</sequence>
<dbReference type="GO" id="GO:0004016">
    <property type="term" value="F:adenylate cyclase activity"/>
    <property type="evidence" value="ECO:0007669"/>
    <property type="project" value="TreeGrafter"/>
</dbReference>
<dbReference type="SUPFAM" id="SSF48452">
    <property type="entry name" value="TPR-like"/>
    <property type="match status" value="1"/>
</dbReference>
<gene>
    <name evidence="4" type="ORF">BON30_15180</name>
</gene>
<dbReference type="PANTHER" id="PTHR16305:SF28">
    <property type="entry name" value="GUANYLATE CYCLASE DOMAIN-CONTAINING PROTEIN"/>
    <property type="match status" value="1"/>
</dbReference>
<accession>A0A1L9BDN0</accession>
<dbReference type="PANTHER" id="PTHR16305">
    <property type="entry name" value="TESTICULAR SOLUBLE ADENYLYL CYCLASE"/>
    <property type="match status" value="1"/>
</dbReference>
<keyword evidence="1" id="KW-0547">Nucleotide-binding</keyword>
<dbReference type="InterPro" id="IPR027417">
    <property type="entry name" value="P-loop_NTPase"/>
</dbReference>
<evidence type="ECO:0000259" key="3">
    <source>
        <dbReference type="PROSITE" id="PS50125"/>
    </source>
</evidence>
<dbReference type="GO" id="GO:0009190">
    <property type="term" value="P:cyclic nucleotide biosynthetic process"/>
    <property type="evidence" value="ECO:0007669"/>
    <property type="project" value="InterPro"/>
</dbReference>
<organism evidence="4 5">
    <name type="scientific">Cystobacter ferrugineus</name>
    <dbReference type="NCBI Taxonomy" id="83449"/>
    <lineage>
        <taxon>Bacteria</taxon>
        <taxon>Pseudomonadati</taxon>
        <taxon>Myxococcota</taxon>
        <taxon>Myxococcia</taxon>
        <taxon>Myxococcales</taxon>
        <taxon>Cystobacterineae</taxon>
        <taxon>Archangiaceae</taxon>
        <taxon>Cystobacter</taxon>
    </lineage>
</organism>
<dbReference type="Gene3D" id="1.25.40.10">
    <property type="entry name" value="Tetratricopeptide repeat domain"/>
    <property type="match status" value="1"/>
</dbReference>
<dbReference type="InterPro" id="IPR041664">
    <property type="entry name" value="AAA_16"/>
</dbReference>
<protein>
    <recommendedName>
        <fullName evidence="3">Guanylate cyclase domain-containing protein</fullName>
    </recommendedName>
</protein>
<dbReference type="InterPro" id="IPR029787">
    <property type="entry name" value="Nucleotide_cyclase"/>
</dbReference>
<dbReference type="GO" id="GO:0035556">
    <property type="term" value="P:intracellular signal transduction"/>
    <property type="evidence" value="ECO:0007669"/>
    <property type="project" value="InterPro"/>
</dbReference>
<evidence type="ECO:0000256" key="1">
    <source>
        <dbReference type="ARBA" id="ARBA00022741"/>
    </source>
</evidence>
<dbReference type="PROSITE" id="PS50125">
    <property type="entry name" value="GUANYLATE_CYCLASE_2"/>
    <property type="match status" value="2"/>
</dbReference>
<proteinExistence type="predicted"/>
<dbReference type="Pfam" id="PF00211">
    <property type="entry name" value="Guanylate_cyc"/>
    <property type="match status" value="1"/>
</dbReference>
<evidence type="ECO:0000313" key="5">
    <source>
        <dbReference type="Proteomes" id="UP000182229"/>
    </source>
</evidence>
<dbReference type="OrthoDB" id="341967at2"/>
<dbReference type="GO" id="GO:0005524">
    <property type="term" value="F:ATP binding"/>
    <property type="evidence" value="ECO:0007669"/>
    <property type="project" value="UniProtKB-KW"/>
</dbReference>
<dbReference type="GO" id="GO:0005737">
    <property type="term" value="C:cytoplasm"/>
    <property type="evidence" value="ECO:0007669"/>
    <property type="project" value="TreeGrafter"/>
</dbReference>
<keyword evidence="2" id="KW-0067">ATP-binding</keyword>
<dbReference type="Pfam" id="PF13191">
    <property type="entry name" value="AAA_16"/>
    <property type="match status" value="1"/>
</dbReference>
<dbReference type="SUPFAM" id="SSF55073">
    <property type="entry name" value="Nucleotide cyclase"/>
    <property type="match status" value="2"/>
</dbReference>
<feature type="domain" description="Guanylate cyclase" evidence="3">
    <location>
        <begin position="248"/>
        <end position="381"/>
    </location>
</feature>
<dbReference type="Gene3D" id="3.30.70.1230">
    <property type="entry name" value="Nucleotide cyclase"/>
    <property type="match status" value="2"/>
</dbReference>
<evidence type="ECO:0000313" key="4">
    <source>
        <dbReference type="EMBL" id="OJH40367.1"/>
    </source>
</evidence>
<reference evidence="5" key="1">
    <citation type="submission" date="2016-11" db="EMBL/GenBank/DDBJ databases">
        <authorList>
            <person name="Shukria A."/>
            <person name="Stevens D.C."/>
        </authorList>
    </citation>
    <scope>NUCLEOTIDE SEQUENCE [LARGE SCALE GENOMIC DNA]</scope>
    <source>
        <strain evidence="5">Cbfe23</strain>
    </source>
</reference>
<feature type="domain" description="Guanylate cyclase" evidence="3">
    <location>
        <begin position="37"/>
        <end position="152"/>
    </location>
</feature>
<comment type="caution">
    <text evidence="4">The sequence shown here is derived from an EMBL/GenBank/DDBJ whole genome shotgun (WGS) entry which is preliminary data.</text>
</comment>
<evidence type="ECO:0000256" key="2">
    <source>
        <dbReference type="ARBA" id="ARBA00022840"/>
    </source>
</evidence>
<dbReference type="CDD" id="cd07302">
    <property type="entry name" value="CHD"/>
    <property type="match status" value="2"/>
</dbReference>
<reference evidence="4 5" key="2">
    <citation type="submission" date="2016-12" db="EMBL/GenBank/DDBJ databases">
        <title>Draft Genome Sequence of Cystobacter ferrugineus Strain Cbfe23.</title>
        <authorList>
            <person name="Akbar S."/>
            <person name="Dowd S.E."/>
            <person name="Stevens D.C."/>
        </authorList>
    </citation>
    <scope>NUCLEOTIDE SEQUENCE [LARGE SCALE GENOMIC DNA]</scope>
    <source>
        <strain evidence="4 5">Cbfe23</strain>
    </source>
</reference>
<dbReference type="Proteomes" id="UP000182229">
    <property type="component" value="Unassembled WGS sequence"/>
</dbReference>
<dbReference type="EMBL" id="MPIN01000003">
    <property type="protein sequence ID" value="OJH40367.1"/>
    <property type="molecule type" value="Genomic_DNA"/>
</dbReference>
<dbReference type="InterPro" id="IPR001054">
    <property type="entry name" value="A/G_cyclase"/>
</dbReference>
<name>A0A1L9BDN0_9BACT</name>
<dbReference type="SUPFAM" id="SSF52540">
    <property type="entry name" value="P-loop containing nucleoside triphosphate hydrolases"/>
    <property type="match status" value="1"/>
</dbReference>
<dbReference type="RefSeq" id="WP_071898999.1">
    <property type="nucleotide sequence ID" value="NZ_MPIN01000003.1"/>
</dbReference>